<dbReference type="AlphaFoldDB" id="A0ABD5V2I7"/>
<evidence type="ECO:0000313" key="2">
    <source>
        <dbReference type="EMBL" id="MFC6893772.1"/>
    </source>
</evidence>
<accession>A0ABD5V2I7</accession>
<reference evidence="2 3" key="1">
    <citation type="journal article" date="2019" name="Int. J. Syst. Evol. Microbiol.">
        <title>The Global Catalogue of Microorganisms (GCM) 10K type strain sequencing project: providing services to taxonomists for standard genome sequencing and annotation.</title>
        <authorList>
            <consortium name="The Broad Institute Genomics Platform"/>
            <consortium name="The Broad Institute Genome Sequencing Center for Infectious Disease"/>
            <person name="Wu L."/>
            <person name="Ma J."/>
        </authorList>
    </citation>
    <scope>NUCLEOTIDE SEQUENCE [LARGE SCALE GENOMIC DNA]</scope>
    <source>
        <strain evidence="2 3">SKJ47</strain>
    </source>
</reference>
<name>A0ABD5V2I7_9EURY</name>
<proteinExistence type="predicted"/>
<dbReference type="PANTHER" id="PTHR13696">
    <property type="entry name" value="P-LOOP CONTAINING NUCLEOSIDE TRIPHOSPHATE HYDROLASE"/>
    <property type="match status" value="1"/>
</dbReference>
<dbReference type="PANTHER" id="PTHR13696:SF99">
    <property type="entry name" value="COBYRINIC ACID AC-DIAMIDE SYNTHASE"/>
    <property type="match status" value="1"/>
</dbReference>
<dbReference type="RefSeq" id="WP_058826566.1">
    <property type="nucleotide sequence ID" value="NZ_JBHSXL010000012.1"/>
</dbReference>
<protein>
    <submittedName>
        <fullName evidence="2">ParA family protein</fullName>
    </submittedName>
</protein>
<dbReference type="Gene3D" id="3.40.50.300">
    <property type="entry name" value="P-loop containing nucleotide triphosphate hydrolases"/>
    <property type="match status" value="1"/>
</dbReference>
<feature type="domain" description="AAA" evidence="1">
    <location>
        <begin position="6"/>
        <end position="180"/>
    </location>
</feature>
<gene>
    <name evidence="2" type="ORF">ACFQE9_14320</name>
</gene>
<dbReference type="Pfam" id="PF13614">
    <property type="entry name" value="AAA_31"/>
    <property type="match status" value="1"/>
</dbReference>
<evidence type="ECO:0000259" key="1">
    <source>
        <dbReference type="Pfam" id="PF13614"/>
    </source>
</evidence>
<comment type="caution">
    <text evidence="2">The sequence shown here is derived from an EMBL/GenBank/DDBJ whole genome shotgun (WGS) entry which is preliminary data.</text>
</comment>
<evidence type="ECO:0000313" key="3">
    <source>
        <dbReference type="Proteomes" id="UP001596296"/>
    </source>
</evidence>
<dbReference type="CDD" id="cd02042">
    <property type="entry name" value="ParAB_family"/>
    <property type="match status" value="1"/>
</dbReference>
<dbReference type="PIRSF" id="PIRSF009320">
    <property type="entry name" value="Nuc_binding_HP_1000"/>
    <property type="match status" value="1"/>
</dbReference>
<dbReference type="EMBL" id="JBHSXL010000012">
    <property type="protein sequence ID" value="MFC6893772.1"/>
    <property type="molecule type" value="Genomic_DNA"/>
</dbReference>
<dbReference type="InterPro" id="IPR050678">
    <property type="entry name" value="DNA_Partitioning_ATPase"/>
</dbReference>
<dbReference type="Proteomes" id="UP001596296">
    <property type="component" value="Unassembled WGS sequence"/>
</dbReference>
<keyword evidence="3" id="KW-1185">Reference proteome</keyword>
<sequence>MSTSTKHVAVSNQKGGVGKTMVAINLAGALNQRGHTVLFVDVDPQGNATEGLGLSEVYEEPEPNLRSVLVSQDTALSEIIETHPEMDLVPSNIDLFKGEAELVTEMQGRKRLQRAVADVGGGYDFVIYDCPPSLLVLTDSALLAAQNVLIPALAESTSTRALDILFDQIDTLEAEYETSITEQAIVANRVEPDGEAEEMMTWFQETFEPGLPIFEIRKRVVLKRAWSNGVSVFEHTEDCDMEGEFDQLAAHLEDAL</sequence>
<dbReference type="InterPro" id="IPR027417">
    <property type="entry name" value="P-loop_NTPase"/>
</dbReference>
<dbReference type="InterPro" id="IPR025669">
    <property type="entry name" value="AAA_dom"/>
</dbReference>
<organism evidence="2 3">
    <name type="scientific">Halopenitus salinus</name>
    <dbReference type="NCBI Taxonomy" id="1198295"/>
    <lineage>
        <taxon>Archaea</taxon>
        <taxon>Methanobacteriati</taxon>
        <taxon>Methanobacteriota</taxon>
        <taxon>Stenosarchaea group</taxon>
        <taxon>Halobacteria</taxon>
        <taxon>Halobacteriales</taxon>
        <taxon>Haloferacaceae</taxon>
        <taxon>Halopenitus</taxon>
    </lineage>
</organism>
<dbReference type="SUPFAM" id="SSF52540">
    <property type="entry name" value="P-loop containing nucleoside triphosphate hydrolases"/>
    <property type="match status" value="1"/>
</dbReference>